<dbReference type="EMBL" id="LRPN01000011">
    <property type="protein sequence ID" value="KWZ85743.1"/>
    <property type="molecule type" value="Genomic_DNA"/>
</dbReference>
<evidence type="ECO:0000313" key="1">
    <source>
        <dbReference type="EMBL" id="KWZ85743.1"/>
    </source>
</evidence>
<accession>A0A133L1C5</accession>
<proteinExistence type="predicted"/>
<gene>
    <name evidence="1" type="ORF">HMPREF3213_00253</name>
</gene>
<reference evidence="2" key="1">
    <citation type="submission" date="2016-01" db="EMBL/GenBank/DDBJ databases">
        <authorList>
            <person name="Mitreva M."/>
            <person name="Pepin K.H."/>
            <person name="Mihindukulasuriya K.A."/>
            <person name="Fulton R."/>
            <person name="Fronick C."/>
            <person name="O'Laughlin M."/>
            <person name="Miner T."/>
            <person name="Herter B."/>
            <person name="Rosa B.A."/>
            <person name="Cordes M."/>
            <person name="Tomlinson C."/>
            <person name="Wollam A."/>
            <person name="Palsikar V.B."/>
            <person name="Mardis E.R."/>
            <person name="Wilson R.K."/>
        </authorList>
    </citation>
    <scope>NUCLEOTIDE SEQUENCE [LARGE SCALE GENOMIC DNA]</scope>
    <source>
        <strain evidence="2">GED7749B</strain>
    </source>
</reference>
<dbReference type="Proteomes" id="UP000070376">
    <property type="component" value="Unassembled WGS sequence"/>
</dbReference>
<sequence length="39" mass="4376">MPSTPFVSISRLHNTIYALPSEMVKKPGEALPRLMRHLG</sequence>
<organism evidence="1 2">
    <name type="scientific">Heyndrickxia coagulans</name>
    <name type="common">Weizmannia coagulans</name>
    <dbReference type="NCBI Taxonomy" id="1398"/>
    <lineage>
        <taxon>Bacteria</taxon>
        <taxon>Bacillati</taxon>
        <taxon>Bacillota</taxon>
        <taxon>Bacilli</taxon>
        <taxon>Bacillales</taxon>
        <taxon>Bacillaceae</taxon>
        <taxon>Heyndrickxia</taxon>
    </lineage>
</organism>
<comment type="caution">
    <text evidence="1">The sequence shown here is derived from an EMBL/GenBank/DDBJ whole genome shotgun (WGS) entry which is preliminary data.</text>
</comment>
<dbReference type="AlphaFoldDB" id="A0A133L1C5"/>
<evidence type="ECO:0000313" key="2">
    <source>
        <dbReference type="Proteomes" id="UP000070376"/>
    </source>
</evidence>
<protein>
    <submittedName>
        <fullName evidence="1">Uncharacterized protein</fullName>
    </submittedName>
</protein>
<name>A0A133L1C5_HEYCO</name>